<dbReference type="PANTHER" id="PTHR43499">
    <property type="entry name" value="ABC TRANSPORTER I FAMILY MEMBER 1"/>
    <property type="match status" value="1"/>
</dbReference>
<dbReference type="AlphaFoldDB" id="A0A4R3M238"/>
<evidence type="ECO:0000313" key="10">
    <source>
        <dbReference type="Proteomes" id="UP000294664"/>
    </source>
</evidence>
<comment type="caution">
    <text evidence="9">The sequence shown here is derived from an EMBL/GenBank/DDBJ whole genome shotgun (WGS) entry which is preliminary data.</text>
</comment>
<keyword evidence="7" id="KW-0472">Membrane</keyword>
<evidence type="ECO:0000313" key="9">
    <source>
        <dbReference type="EMBL" id="TCT05257.1"/>
    </source>
</evidence>
<feature type="domain" description="ABC transporter" evidence="8">
    <location>
        <begin position="16"/>
        <end position="217"/>
    </location>
</feature>
<dbReference type="Gene3D" id="3.40.50.300">
    <property type="entry name" value="P-loop containing nucleotide triphosphate hydrolases"/>
    <property type="match status" value="1"/>
</dbReference>
<dbReference type="InterPro" id="IPR003439">
    <property type="entry name" value="ABC_transporter-like_ATP-bd"/>
</dbReference>
<organism evidence="9 10">
    <name type="scientific">Aquabacter spiritensis</name>
    <dbReference type="NCBI Taxonomy" id="933073"/>
    <lineage>
        <taxon>Bacteria</taxon>
        <taxon>Pseudomonadati</taxon>
        <taxon>Pseudomonadota</taxon>
        <taxon>Alphaproteobacteria</taxon>
        <taxon>Hyphomicrobiales</taxon>
        <taxon>Xanthobacteraceae</taxon>
        <taxon>Aquabacter</taxon>
    </lineage>
</organism>
<keyword evidence="5" id="KW-0067">ATP-binding</keyword>
<keyword evidence="6" id="KW-1278">Translocase</keyword>
<accession>A0A4R3M238</accession>
<dbReference type="Proteomes" id="UP000294664">
    <property type="component" value="Unassembled WGS sequence"/>
</dbReference>
<evidence type="ECO:0000259" key="8">
    <source>
        <dbReference type="PROSITE" id="PS50893"/>
    </source>
</evidence>
<keyword evidence="2" id="KW-0813">Transport</keyword>
<dbReference type="Pfam" id="PF00005">
    <property type="entry name" value="ABC_tran"/>
    <property type="match status" value="1"/>
</dbReference>
<dbReference type="RefSeq" id="WP_132031322.1">
    <property type="nucleotide sequence ID" value="NZ_SMAI01000005.1"/>
</dbReference>
<evidence type="ECO:0000256" key="4">
    <source>
        <dbReference type="ARBA" id="ARBA00022748"/>
    </source>
</evidence>
<dbReference type="OrthoDB" id="9800654at2"/>
<comment type="similarity">
    <text evidence="1">Belongs to the ABC transporter superfamily.</text>
</comment>
<dbReference type="PANTHER" id="PTHR43499:SF1">
    <property type="entry name" value="ABC TRANSPORTER I FAMILY MEMBER 1"/>
    <property type="match status" value="1"/>
</dbReference>
<keyword evidence="4" id="KW-0201">Cytochrome c-type biogenesis</keyword>
<dbReference type="EMBL" id="SMAI01000005">
    <property type="protein sequence ID" value="TCT05257.1"/>
    <property type="molecule type" value="Genomic_DNA"/>
</dbReference>
<dbReference type="GO" id="GO:0005524">
    <property type="term" value="F:ATP binding"/>
    <property type="evidence" value="ECO:0007669"/>
    <property type="project" value="UniProtKB-KW"/>
</dbReference>
<sequence>MCNASIANRDSRGDRLRLNGEALACRRGTRLLFADLSFTVAAGEALVVTGPNGAGKSSLLRIVAGLMPATSGRVRLSGVPAEARISEQVHYLGHEDAVKGALRVGENLAFWRAVLGRTGAEVGDALEAVGLGGLGRLPASALSAGQRRRLAIARLLVADRPVWVLDEPTTALDAAAQARFAALGRDHLAGGGLILAATHAPLDFGPEVRGLRLGAPA</sequence>
<gene>
    <name evidence="9" type="ORF">EDC64_105289</name>
</gene>
<dbReference type="InterPro" id="IPR003593">
    <property type="entry name" value="AAA+_ATPase"/>
</dbReference>
<protein>
    <submittedName>
        <fullName evidence="9">Heme exporter protein A</fullName>
    </submittedName>
</protein>
<keyword evidence="3" id="KW-0547">Nucleotide-binding</keyword>
<dbReference type="PROSITE" id="PS00211">
    <property type="entry name" value="ABC_TRANSPORTER_1"/>
    <property type="match status" value="1"/>
</dbReference>
<evidence type="ECO:0000256" key="6">
    <source>
        <dbReference type="ARBA" id="ARBA00022967"/>
    </source>
</evidence>
<reference evidence="9 10" key="1">
    <citation type="submission" date="2019-03" db="EMBL/GenBank/DDBJ databases">
        <title>Genomic Encyclopedia of Type Strains, Phase IV (KMG-IV): sequencing the most valuable type-strain genomes for metagenomic binning, comparative biology and taxonomic classification.</title>
        <authorList>
            <person name="Goeker M."/>
        </authorList>
    </citation>
    <scope>NUCLEOTIDE SEQUENCE [LARGE SCALE GENOMIC DNA]</scope>
    <source>
        <strain evidence="9 10">DSM 9035</strain>
    </source>
</reference>
<dbReference type="GO" id="GO:0022857">
    <property type="term" value="F:transmembrane transporter activity"/>
    <property type="evidence" value="ECO:0007669"/>
    <property type="project" value="InterPro"/>
</dbReference>
<evidence type="ECO:0000256" key="7">
    <source>
        <dbReference type="ARBA" id="ARBA00023136"/>
    </source>
</evidence>
<evidence type="ECO:0000256" key="3">
    <source>
        <dbReference type="ARBA" id="ARBA00022741"/>
    </source>
</evidence>
<proteinExistence type="inferred from homology"/>
<name>A0A4R3M238_9HYPH</name>
<dbReference type="InterPro" id="IPR017871">
    <property type="entry name" value="ABC_transporter-like_CS"/>
</dbReference>
<evidence type="ECO:0000256" key="5">
    <source>
        <dbReference type="ARBA" id="ARBA00022840"/>
    </source>
</evidence>
<dbReference type="SMART" id="SM00382">
    <property type="entry name" value="AAA"/>
    <property type="match status" value="1"/>
</dbReference>
<keyword evidence="10" id="KW-1185">Reference proteome</keyword>
<dbReference type="GO" id="GO:0016887">
    <property type="term" value="F:ATP hydrolysis activity"/>
    <property type="evidence" value="ECO:0007669"/>
    <property type="project" value="InterPro"/>
</dbReference>
<evidence type="ECO:0000256" key="1">
    <source>
        <dbReference type="ARBA" id="ARBA00005417"/>
    </source>
</evidence>
<dbReference type="SUPFAM" id="SSF52540">
    <property type="entry name" value="P-loop containing nucleoside triphosphate hydrolases"/>
    <property type="match status" value="1"/>
</dbReference>
<evidence type="ECO:0000256" key="2">
    <source>
        <dbReference type="ARBA" id="ARBA00022448"/>
    </source>
</evidence>
<dbReference type="PROSITE" id="PS50893">
    <property type="entry name" value="ABC_TRANSPORTER_2"/>
    <property type="match status" value="1"/>
</dbReference>
<dbReference type="GO" id="GO:0017004">
    <property type="term" value="P:cytochrome complex assembly"/>
    <property type="evidence" value="ECO:0007669"/>
    <property type="project" value="UniProtKB-KW"/>
</dbReference>
<dbReference type="InterPro" id="IPR027417">
    <property type="entry name" value="P-loop_NTPase"/>
</dbReference>
<dbReference type="NCBIfam" id="TIGR01189">
    <property type="entry name" value="ccmA"/>
    <property type="match status" value="1"/>
</dbReference>
<dbReference type="InterPro" id="IPR005895">
    <property type="entry name" value="ABC_transptr_haem_export_CcmA"/>
</dbReference>